<feature type="non-terminal residue" evidence="12">
    <location>
        <position position="215"/>
    </location>
</feature>
<gene>
    <name evidence="12" type="ORF">SARC_16379</name>
</gene>
<evidence type="ECO:0000313" key="13">
    <source>
        <dbReference type="Proteomes" id="UP000054560"/>
    </source>
</evidence>
<feature type="compositionally biased region" description="Polar residues" evidence="10">
    <location>
        <begin position="110"/>
        <end position="120"/>
    </location>
</feature>
<reference evidence="12 13" key="1">
    <citation type="submission" date="2011-02" db="EMBL/GenBank/DDBJ databases">
        <title>The Genome Sequence of Sphaeroforma arctica JP610.</title>
        <authorList>
            <consortium name="The Broad Institute Genome Sequencing Platform"/>
            <person name="Russ C."/>
            <person name="Cuomo C."/>
            <person name="Young S.K."/>
            <person name="Zeng Q."/>
            <person name="Gargeya S."/>
            <person name="Alvarado L."/>
            <person name="Berlin A."/>
            <person name="Chapman S.B."/>
            <person name="Chen Z."/>
            <person name="Freedman E."/>
            <person name="Gellesch M."/>
            <person name="Goldberg J."/>
            <person name="Griggs A."/>
            <person name="Gujja S."/>
            <person name="Heilman E."/>
            <person name="Heiman D."/>
            <person name="Howarth C."/>
            <person name="Mehta T."/>
            <person name="Neiman D."/>
            <person name="Pearson M."/>
            <person name="Roberts A."/>
            <person name="Saif S."/>
            <person name="Shea T."/>
            <person name="Shenoy N."/>
            <person name="Sisk P."/>
            <person name="Stolte C."/>
            <person name="Sykes S."/>
            <person name="White J."/>
            <person name="Yandava C."/>
            <person name="Burger G."/>
            <person name="Gray M.W."/>
            <person name="Holland P.W.H."/>
            <person name="King N."/>
            <person name="Lang F.B.F."/>
            <person name="Roger A.J."/>
            <person name="Ruiz-Trillo I."/>
            <person name="Haas B."/>
            <person name="Nusbaum C."/>
            <person name="Birren B."/>
        </authorList>
    </citation>
    <scope>NUCLEOTIDE SEQUENCE [LARGE SCALE GENOMIC DNA]</scope>
    <source>
        <strain evidence="12 13">JP610</strain>
    </source>
</reference>
<feature type="compositionally biased region" description="Basic and acidic residues" evidence="10">
    <location>
        <begin position="92"/>
        <end position="107"/>
    </location>
</feature>
<dbReference type="RefSeq" id="XP_014144988.1">
    <property type="nucleotide sequence ID" value="XM_014289513.1"/>
</dbReference>
<keyword evidence="9" id="KW-0030">Aminoacyl-tRNA synthetase</keyword>
<dbReference type="InterPro" id="IPR018162">
    <property type="entry name" value="Ala-tRNA-ligase_IIc_anticod-bd"/>
</dbReference>
<sequence>MLEIWNVVLMEYNQTHTQGEGTHATPIDGSSDTRSAVNADGKHGMQKLAYTCVDTGMGLERLASVLQYTDNNYNIDTFLTIVNAVKRLPHHESEARVHPHPQERGLEPTHTPQGSHTYTHTPEDSHTHRHTPVHTSEHAHTLERSFEEAAIARDLQNATEAPYRIIADHLRASAILIGDGVLPSNQNRGYVLRRIIRRACLAATQVGVQSPFMER</sequence>
<keyword evidence="4" id="KW-0436">Ligase</keyword>
<name>A0A0L0F3A7_9EUKA</name>
<comment type="similarity">
    <text evidence="1">Belongs to the class-II aminoacyl-tRNA synthetase family.</text>
</comment>
<dbReference type="SUPFAM" id="SSF101353">
    <property type="entry name" value="Putative anticodon-binding domain of alanyl-tRNA synthetase (AlaRS)"/>
    <property type="match status" value="1"/>
</dbReference>
<keyword evidence="3" id="KW-0820">tRNA-binding</keyword>
<dbReference type="EMBL" id="KQ249540">
    <property type="protein sequence ID" value="KNC71086.1"/>
    <property type="molecule type" value="Genomic_DNA"/>
</dbReference>
<dbReference type="eggNOG" id="KOG0188">
    <property type="taxonomic scope" value="Eukaryota"/>
</dbReference>
<keyword evidence="8" id="KW-0648">Protein biosynthesis</keyword>
<evidence type="ECO:0000256" key="5">
    <source>
        <dbReference type="ARBA" id="ARBA00022741"/>
    </source>
</evidence>
<organism evidence="12 13">
    <name type="scientific">Sphaeroforma arctica JP610</name>
    <dbReference type="NCBI Taxonomy" id="667725"/>
    <lineage>
        <taxon>Eukaryota</taxon>
        <taxon>Ichthyosporea</taxon>
        <taxon>Ichthyophonida</taxon>
        <taxon>Sphaeroforma</taxon>
    </lineage>
</organism>
<dbReference type="EC" id="6.1.1.7" evidence="2"/>
<evidence type="ECO:0000313" key="12">
    <source>
        <dbReference type="EMBL" id="KNC71086.1"/>
    </source>
</evidence>
<dbReference type="STRING" id="667725.A0A0L0F3A7"/>
<dbReference type="InterPro" id="IPR050058">
    <property type="entry name" value="Ala-tRNA_ligase"/>
</dbReference>
<dbReference type="InterPro" id="IPR018164">
    <property type="entry name" value="Ala-tRNA-synth_IIc_N"/>
</dbReference>
<dbReference type="GO" id="GO:0005524">
    <property type="term" value="F:ATP binding"/>
    <property type="evidence" value="ECO:0007669"/>
    <property type="project" value="UniProtKB-KW"/>
</dbReference>
<dbReference type="InterPro" id="IPR045864">
    <property type="entry name" value="aa-tRNA-synth_II/BPL/LPL"/>
</dbReference>
<dbReference type="PANTHER" id="PTHR11777:SF9">
    <property type="entry name" value="ALANINE--TRNA LIGASE, CYTOPLASMIC"/>
    <property type="match status" value="1"/>
</dbReference>
<evidence type="ECO:0000256" key="3">
    <source>
        <dbReference type="ARBA" id="ARBA00022555"/>
    </source>
</evidence>
<accession>A0A0L0F3A7</accession>
<feature type="domain" description="Alanyl-transfer RNA synthetases family profile" evidence="11">
    <location>
        <begin position="1"/>
        <end position="215"/>
    </location>
</feature>
<evidence type="ECO:0000256" key="10">
    <source>
        <dbReference type="SAM" id="MobiDB-lite"/>
    </source>
</evidence>
<evidence type="ECO:0000256" key="8">
    <source>
        <dbReference type="ARBA" id="ARBA00022917"/>
    </source>
</evidence>
<dbReference type="GO" id="GO:0000049">
    <property type="term" value="F:tRNA binding"/>
    <property type="evidence" value="ECO:0007669"/>
    <property type="project" value="UniProtKB-KW"/>
</dbReference>
<proteinExistence type="inferred from homology"/>
<dbReference type="GO" id="GO:0005737">
    <property type="term" value="C:cytoplasm"/>
    <property type="evidence" value="ECO:0007669"/>
    <property type="project" value="InterPro"/>
</dbReference>
<dbReference type="Pfam" id="PF01411">
    <property type="entry name" value="tRNA-synt_2c"/>
    <property type="match status" value="2"/>
</dbReference>
<evidence type="ECO:0000256" key="2">
    <source>
        <dbReference type="ARBA" id="ARBA00013168"/>
    </source>
</evidence>
<feature type="region of interest" description="Disordered" evidence="10">
    <location>
        <begin position="17"/>
        <end position="36"/>
    </location>
</feature>
<keyword evidence="5" id="KW-0547">Nucleotide-binding</keyword>
<evidence type="ECO:0000256" key="4">
    <source>
        <dbReference type="ARBA" id="ARBA00022598"/>
    </source>
</evidence>
<dbReference type="InterPro" id="IPR018165">
    <property type="entry name" value="Ala-tRNA-synth_IIc_core"/>
</dbReference>
<evidence type="ECO:0000259" key="11">
    <source>
        <dbReference type="PROSITE" id="PS50860"/>
    </source>
</evidence>
<protein>
    <recommendedName>
        <fullName evidence="2">alanine--tRNA ligase</fullName>
        <ecNumber evidence="2">6.1.1.7</ecNumber>
    </recommendedName>
</protein>
<dbReference type="OrthoDB" id="2423964at2759"/>
<dbReference type="PROSITE" id="PS50860">
    <property type="entry name" value="AA_TRNA_LIGASE_II_ALA"/>
    <property type="match status" value="1"/>
</dbReference>
<dbReference type="GO" id="GO:0004813">
    <property type="term" value="F:alanine-tRNA ligase activity"/>
    <property type="evidence" value="ECO:0007669"/>
    <property type="project" value="UniProtKB-EC"/>
</dbReference>
<dbReference type="GeneID" id="25916883"/>
<dbReference type="AlphaFoldDB" id="A0A0L0F3A7"/>
<evidence type="ECO:0000256" key="6">
    <source>
        <dbReference type="ARBA" id="ARBA00022840"/>
    </source>
</evidence>
<dbReference type="GO" id="GO:0006419">
    <property type="term" value="P:alanyl-tRNA aminoacylation"/>
    <property type="evidence" value="ECO:0007669"/>
    <property type="project" value="InterPro"/>
</dbReference>
<keyword evidence="13" id="KW-1185">Reference proteome</keyword>
<dbReference type="SUPFAM" id="SSF55681">
    <property type="entry name" value="Class II aaRS and biotin synthetases"/>
    <property type="match status" value="1"/>
</dbReference>
<evidence type="ECO:0000256" key="7">
    <source>
        <dbReference type="ARBA" id="ARBA00022884"/>
    </source>
</evidence>
<dbReference type="GO" id="GO:0002161">
    <property type="term" value="F:aminoacyl-tRNA deacylase activity"/>
    <property type="evidence" value="ECO:0007669"/>
    <property type="project" value="TreeGrafter"/>
</dbReference>
<evidence type="ECO:0000256" key="9">
    <source>
        <dbReference type="ARBA" id="ARBA00023146"/>
    </source>
</evidence>
<keyword evidence="7" id="KW-0694">RNA-binding</keyword>
<dbReference type="PANTHER" id="PTHR11777">
    <property type="entry name" value="ALANYL-TRNA SYNTHETASE"/>
    <property type="match status" value="1"/>
</dbReference>
<evidence type="ECO:0000256" key="1">
    <source>
        <dbReference type="ARBA" id="ARBA00008226"/>
    </source>
</evidence>
<feature type="region of interest" description="Disordered" evidence="10">
    <location>
        <begin position="92"/>
        <end position="140"/>
    </location>
</feature>
<dbReference type="Proteomes" id="UP000054560">
    <property type="component" value="Unassembled WGS sequence"/>
</dbReference>
<keyword evidence="6" id="KW-0067">ATP-binding</keyword>
<dbReference type="Gene3D" id="3.30.930.10">
    <property type="entry name" value="Bira Bifunctional Protein, Domain 2"/>
    <property type="match status" value="1"/>
</dbReference>